<proteinExistence type="predicted"/>
<gene>
    <name evidence="1" type="ORF">METZ01_LOCUS378753</name>
</gene>
<sequence length="60" mass="7027">MTGVNLQQTFKYKYTLKQICHCEEQRDDAIWSVLTRLLHYVRNDTTVGGDCHVRLKANSQ</sequence>
<evidence type="ECO:0000313" key="1">
    <source>
        <dbReference type="EMBL" id="SVD25899.1"/>
    </source>
</evidence>
<dbReference type="EMBL" id="UINC01139384">
    <property type="protein sequence ID" value="SVD25899.1"/>
    <property type="molecule type" value="Genomic_DNA"/>
</dbReference>
<dbReference type="AlphaFoldDB" id="A0A382TV07"/>
<accession>A0A382TV07</accession>
<protein>
    <submittedName>
        <fullName evidence="1">Uncharacterized protein</fullName>
    </submittedName>
</protein>
<reference evidence="1" key="1">
    <citation type="submission" date="2018-05" db="EMBL/GenBank/DDBJ databases">
        <authorList>
            <person name="Lanie J.A."/>
            <person name="Ng W.-L."/>
            <person name="Kazmierczak K.M."/>
            <person name="Andrzejewski T.M."/>
            <person name="Davidsen T.M."/>
            <person name="Wayne K.J."/>
            <person name="Tettelin H."/>
            <person name="Glass J.I."/>
            <person name="Rusch D."/>
            <person name="Podicherti R."/>
            <person name="Tsui H.-C.T."/>
            <person name="Winkler M.E."/>
        </authorList>
    </citation>
    <scope>NUCLEOTIDE SEQUENCE</scope>
</reference>
<name>A0A382TV07_9ZZZZ</name>
<organism evidence="1">
    <name type="scientific">marine metagenome</name>
    <dbReference type="NCBI Taxonomy" id="408172"/>
    <lineage>
        <taxon>unclassified sequences</taxon>
        <taxon>metagenomes</taxon>
        <taxon>ecological metagenomes</taxon>
    </lineage>
</organism>